<dbReference type="InterPro" id="IPR018212">
    <property type="entry name" value="Na/solute_symporter_CS"/>
</dbReference>
<dbReference type="PANTHER" id="PTHR46154">
    <property type="match status" value="1"/>
</dbReference>
<feature type="transmembrane region" description="Helical" evidence="8">
    <location>
        <begin position="42"/>
        <end position="61"/>
    </location>
</feature>
<dbReference type="PROSITE" id="PS50283">
    <property type="entry name" value="NA_SOLUT_SYMP_3"/>
    <property type="match status" value="1"/>
</dbReference>
<feature type="transmembrane region" description="Helical" evidence="8">
    <location>
        <begin position="124"/>
        <end position="146"/>
    </location>
</feature>
<keyword evidence="5 8" id="KW-1133">Transmembrane helix</keyword>
<feature type="transmembrane region" description="Helical" evidence="8">
    <location>
        <begin position="12"/>
        <end position="30"/>
    </location>
</feature>
<reference evidence="9 10" key="1">
    <citation type="submission" date="2023-12" db="EMBL/GenBank/DDBJ databases">
        <title>Description of an unclassified Opitutus bacterium of Verrucomicrobiota.</title>
        <authorList>
            <person name="Zhang D.-F."/>
        </authorList>
    </citation>
    <scope>NUCLEOTIDE SEQUENCE [LARGE SCALE GENOMIC DNA]</scope>
    <source>
        <strain evidence="9 10">WL0086</strain>
    </source>
</reference>
<comment type="subcellular location">
    <subcellularLocation>
        <location evidence="1">Membrane</location>
        <topology evidence="1">Multi-pass membrane protein</topology>
    </subcellularLocation>
</comment>
<feature type="transmembrane region" description="Helical" evidence="8">
    <location>
        <begin position="268"/>
        <end position="290"/>
    </location>
</feature>
<evidence type="ECO:0000256" key="2">
    <source>
        <dbReference type="ARBA" id="ARBA00006434"/>
    </source>
</evidence>
<feature type="transmembrane region" description="Helical" evidence="8">
    <location>
        <begin position="227"/>
        <end position="247"/>
    </location>
</feature>
<feature type="transmembrane region" description="Helical" evidence="8">
    <location>
        <begin position="444"/>
        <end position="464"/>
    </location>
</feature>
<evidence type="ECO:0000313" key="10">
    <source>
        <dbReference type="Proteomes" id="UP000738431"/>
    </source>
</evidence>
<dbReference type="PROSITE" id="PS00456">
    <property type="entry name" value="NA_SOLUT_SYMP_1"/>
    <property type="match status" value="1"/>
</dbReference>
<dbReference type="PANTHER" id="PTHR46154:SF4">
    <property type="entry name" value="UREA ACTIVE TRANSPORTER"/>
    <property type="match status" value="1"/>
</dbReference>
<dbReference type="InterPro" id="IPR031155">
    <property type="entry name" value="DUR"/>
</dbReference>
<keyword evidence="4 8" id="KW-0812">Transmembrane</keyword>
<organism evidence="9 10">
    <name type="scientific">Actomonas aquatica</name>
    <dbReference type="NCBI Taxonomy" id="2866162"/>
    <lineage>
        <taxon>Bacteria</taxon>
        <taxon>Pseudomonadati</taxon>
        <taxon>Verrucomicrobiota</taxon>
        <taxon>Opitutia</taxon>
        <taxon>Opitutales</taxon>
        <taxon>Opitutaceae</taxon>
        <taxon>Actomonas</taxon>
    </lineage>
</organism>
<comment type="similarity">
    <text evidence="2 7">Belongs to the sodium:solute symporter (SSF) (TC 2.A.21) family.</text>
</comment>
<evidence type="ECO:0000256" key="6">
    <source>
        <dbReference type="ARBA" id="ARBA00023136"/>
    </source>
</evidence>
<keyword evidence="3" id="KW-0813">Transport</keyword>
<evidence type="ECO:0000256" key="3">
    <source>
        <dbReference type="ARBA" id="ARBA00022448"/>
    </source>
</evidence>
<evidence type="ECO:0000256" key="7">
    <source>
        <dbReference type="RuleBase" id="RU362091"/>
    </source>
</evidence>
<feature type="transmembrane region" description="Helical" evidence="8">
    <location>
        <begin position="421"/>
        <end position="438"/>
    </location>
</feature>
<evidence type="ECO:0008006" key="11">
    <source>
        <dbReference type="Google" id="ProtNLM"/>
    </source>
</evidence>
<dbReference type="InterPro" id="IPR038377">
    <property type="entry name" value="Na/Glc_symporter_sf"/>
</dbReference>
<feature type="transmembrane region" description="Helical" evidence="8">
    <location>
        <begin position="368"/>
        <end position="388"/>
    </location>
</feature>
<dbReference type="Proteomes" id="UP000738431">
    <property type="component" value="Chromosome"/>
</dbReference>
<feature type="transmembrane region" description="Helical" evidence="8">
    <location>
        <begin position="310"/>
        <end position="330"/>
    </location>
</feature>
<gene>
    <name evidence="9" type="ORF">K1X11_006700</name>
</gene>
<proteinExistence type="inferred from homology"/>
<dbReference type="InterPro" id="IPR001734">
    <property type="entry name" value="Na/solute_symporter"/>
</dbReference>
<dbReference type="Gene3D" id="1.20.1730.10">
    <property type="entry name" value="Sodium/glucose cotransporter"/>
    <property type="match status" value="1"/>
</dbReference>
<feature type="transmembrane region" description="Helical" evidence="8">
    <location>
        <begin position="158"/>
        <end position="182"/>
    </location>
</feature>
<dbReference type="Pfam" id="PF00474">
    <property type="entry name" value="SSF"/>
    <property type="match status" value="1"/>
</dbReference>
<dbReference type="RefSeq" id="WP_221030963.1">
    <property type="nucleotide sequence ID" value="NZ_CP139781.1"/>
</dbReference>
<feature type="transmembrane region" description="Helical" evidence="8">
    <location>
        <begin position="67"/>
        <end position="94"/>
    </location>
</feature>
<feature type="transmembrane region" description="Helical" evidence="8">
    <location>
        <begin position="189"/>
        <end position="207"/>
    </location>
</feature>
<sequence length="478" mass="50971">MSGATSISPTTGWLIVLGLGVLWVILGMFWGRNAKTSEGFILAGRNVGLSLGSATAMATWVTSNTTMLAPVLALTLGVWGMVAYSTASFGLLLFAPMAMRICRLLPEGHTAGDFFRLRYGRVGWTLFLLITMLYSLSWLVSMAIAGGDLLEALAGIPYLQGMTLILVVCVLYTLFGGLYAVIGTDFIQSLIILVGIVLIGGLVVAQLDFDDAYTHMRTQQPALLLHVMPAALLAVFNNMLFGFGEVFHNNVWWSRAFAMRPGVAPKAFFLSGLLWFPIPIAAGFIALAAGPLGINIAESNQTGPLVATTVMQTAGLGAIAGVLILVVLFCSMASSIDSLLAATSDLLLKDVHGGLLKRELPEQNFRKITGTVILIVGAVTWLLAAPHWPIIEALFISGPLVASLIWPVIGGLFWRGINRPLVLTGIVLGCGLGVWAYFNIGWFTASLIGAAVSMVFTLAARWIAPTPFPRDATENQTA</sequence>
<keyword evidence="6 8" id="KW-0472">Membrane</keyword>
<keyword evidence="10" id="KW-1185">Reference proteome</keyword>
<evidence type="ECO:0000313" key="9">
    <source>
        <dbReference type="EMBL" id="WRQ89091.1"/>
    </source>
</evidence>
<evidence type="ECO:0000256" key="1">
    <source>
        <dbReference type="ARBA" id="ARBA00004141"/>
    </source>
</evidence>
<evidence type="ECO:0000256" key="4">
    <source>
        <dbReference type="ARBA" id="ARBA00022692"/>
    </source>
</evidence>
<dbReference type="EMBL" id="CP139781">
    <property type="protein sequence ID" value="WRQ89091.1"/>
    <property type="molecule type" value="Genomic_DNA"/>
</dbReference>
<accession>A0ABZ1CBZ8</accession>
<protein>
    <recommendedName>
        <fullName evidence="11">Urea transporter</fullName>
    </recommendedName>
</protein>
<feature type="transmembrane region" description="Helical" evidence="8">
    <location>
        <begin position="394"/>
        <end position="414"/>
    </location>
</feature>
<evidence type="ECO:0000256" key="5">
    <source>
        <dbReference type="ARBA" id="ARBA00022989"/>
    </source>
</evidence>
<evidence type="ECO:0000256" key="8">
    <source>
        <dbReference type="SAM" id="Phobius"/>
    </source>
</evidence>
<name>A0ABZ1CBZ8_9BACT</name>